<dbReference type="RefSeq" id="WP_037905385.1">
    <property type="nucleotide sequence ID" value="NZ_JEMU01000002.1"/>
</dbReference>
<dbReference type="Proteomes" id="UP000027337">
    <property type="component" value="Unassembled WGS sequence"/>
</dbReference>
<keyword evidence="2" id="KW-1185">Reference proteome</keyword>
<gene>
    <name evidence="1" type="ORF">PM02_03985</name>
</gene>
<evidence type="ECO:0000313" key="2">
    <source>
        <dbReference type="Proteomes" id="UP000027337"/>
    </source>
</evidence>
<dbReference type="EMBL" id="JEMU01000002">
    <property type="protein sequence ID" value="KAJ04606.1"/>
    <property type="molecule type" value="Genomic_DNA"/>
</dbReference>
<evidence type="ECO:0000313" key="1">
    <source>
        <dbReference type="EMBL" id="KAJ04606.1"/>
    </source>
</evidence>
<name>A0A061SSB4_9RHOB</name>
<comment type="caution">
    <text evidence="1">The sequence shown here is derived from an EMBL/GenBank/DDBJ whole genome shotgun (WGS) entry which is preliminary data.</text>
</comment>
<dbReference type="AlphaFoldDB" id="A0A061SSB4"/>
<accession>A0A061SSB4</accession>
<organism evidence="1 2">
    <name type="scientific">Sulfitobacter mediterraneus</name>
    <dbReference type="NCBI Taxonomy" id="83219"/>
    <lineage>
        <taxon>Bacteria</taxon>
        <taxon>Pseudomonadati</taxon>
        <taxon>Pseudomonadota</taxon>
        <taxon>Alphaproteobacteria</taxon>
        <taxon>Rhodobacterales</taxon>
        <taxon>Roseobacteraceae</taxon>
        <taxon>Sulfitobacter</taxon>
    </lineage>
</organism>
<sequence length="238" mass="27021">MTIQFPQDAAPFIATSRNVLRSHGVEITIGSDFEEYSQIISEERKVQNLGAPFNYEMHDLSKKNAFWLTGRNKEGELIHTQAAKKVPLGGKTLANHLLSRFRDFPPPIPGVNLERSRFRATPGSHRIDGNVVYHGEVWMAPEKGKYRGSGLSTVLARTGLLEVTRRWNPDYMFGFMLRTVAFKGFAERMGYMHNEPNALKWQIAGRDVPIEAFLTWLSQEDARFLLDIPVEDLVMEAA</sequence>
<reference evidence="1 2" key="1">
    <citation type="journal article" date="2014" name="Genome Announc.">
        <title>Draft Genome Sequences of Two Isolates of the Roseobacter Group, Sulfitobacter sp. Strains 3SOLIMAR09 and 1FIGIMAR09, from Harbors of Mallorca Island (Mediterranean Sea).</title>
        <authorList>
            <person name="Mas-Llado M."/>
            <person name="Pina-Villalonga J.M."/>
            <person name="Brunet-Galmes I."/>
            <person name="Nogales B."/>
            <person name="Bosch R."/>
        </authorList>
    </citation>
    <scope>NUCLEOTIDE SEQUENCE [LARGE SCALE GENOMIC DNA]</scope>
    <source>
        <strain evidence="1 2">1FIGIMAR09</strain>
    </source>
</reference>
<protein>
    <recommendedName>
        <fullName evidence="3">N-acetyltransferase domain-containing protein</fullName>
    </recommendedName>
</protein>
<evidence type="ECO:0008006" key="3">
    <source>
        <dbReference type="Google" id="ProtNLM"/>
    </source>
</evidence>
<dbReference type="STRING" id="83219.PM02_03985"/>
<proteinExistence type="predicted"/>
<dbReference type="eggNOG" id="ENOG502ZBFJ">
    <property type="taxonomic scope" value="Bacteria"/>
</dbReference>